<evidence type="ECO:0000313" key="1">
    <source>
        <dbReference type="EMBL" id="ELR13814.1"/>
    </source>
</evidence>
<dbReference type="RefSeq" id="XP_004335827.1">
    <property type="nucleotide sequence ID" value="XM_004335779.1"/>
</dbReference>
<dbReference type="EMBL" id="KB008074">
    <property type="protein sequence ID" value="ELR13814.1"/>
    <property type="molecule type" value="Genomic_DNA"/>
</dbReference>
<protein>
    <submittedName>
        <fullName evidence="1">Uncharacterized protein</fullName>
    </submittedName>
</protein>
<sequence>MANFDTFVQYFTNTTVTILQDGIIINWKTGHISVHWKFSTYLSKTSVHQVVNNAYLGIMCDGKFVQWMEFLNGRVKMMQAARVLSYSNGPNGIMKPWPAFIPGKESMKLPPLDPIMVT</sequence>
<evidence type="ECO:0000313" key="2">
    <source>
        <dbReference type="Proteomes" id="UP000011083"/>
    </source>
</evidence>
<accession>L8GLU9</accession>
<dbReference type="VEuPathDB" id="AmoebaDB:ACA1_076670"/>
<dbReference type="Proteomes" id="UP000011083">
    <property type="component" value="Unassembled WGS sequence"/>
</dbReference>
<organism evidence="1 2">
    <name type="scientific">Acanthamoeba castellanii (strain ATCC 30010 / Neff)</name>
    <dbReference type="NCBI Taxonomy" id="1257118"/>
    <lineage>
        <taxon>Eukaryota</taxon>
        <taxon>Amoebozoa</taxon>
        <taxon>Discosea</taxon>
        <taxon>Longamoebia</taxon>
        <taxon>Centramoebida</taxon>
        <taxon>Acanthamoebidae</taxon>
        <taxon>Acanthamoeba</taxon>
    </lineage>
</organism>
<reference evidence="1 2" key="1">
    <citation type="journal article" date="2013" name="Genome Biol.">
        <title>Genome of Acanthamoeba castellanii highlights extensive lateral gene transfer and early evolution of tyrosine kinase signaling.</title>
        <authorList>
            <person name="Clarke M."/>
            <person name="Lohan A.J."/>
            <person name="Liu B."/>
            <person name="Lagkouvardos I."/>
            <person name="Roy S."/>
            <person name="Zafar N."/>
            <person name="Bertelli C."/>
            <person name="Schilde C."/>
            <person name="Kianianmomeni A."/>
            <person name="Burglin T.R."/>
            <person name="Frech C."/>
            <person name="Turcotte B."/>
            <person name="Kopec K.O."/>
            <person name="Synnott J.M."/>
            <person name="Choo C."/>
            <person name="Paponov I."/>
            <person name="Finkler A."/>
            <person name="Soon Heng Tan C."/>
            <person name="Hutchins A.P."/>
            <person name="Weinmeier T."/>
            <person name="Rattei T."/>
            <person name="Chu J.S."/>
            <person name="Gimenez G."/>
            <person name="Irimia M."/>
            <person name="Rigden D.J."/>
            <person name="Fitzpatrick D.A."/>
            <person name="Lorenzo-Morales J."/>
            <person name="Bateman A."/>
            <person name="Chiu C.H."/>
            <person name="Tang P."/>
            <person name="Hegemann P."/>
            <person name="Fromm H."/>
            <person name="Raoult D."/>
            <person name="Greub G."/>
            <person name="Miranda-Saavedra D."/>
            <person name="Chen N."/>
            <person name="Nash P."/>
            <person name="Ginger M.L."/>
            <person name="Horn M."/>
            <person name="Schaap P."/>
            <person name="Caler L."/>
            <person name="Loftus B."/>
        </authorList>
    </citation>
    <scope>NUCLEOTIDE SEQUENCE [LARGE SCALE GENOMIC DNA]</scope>
    <source>
        <strain evidence="1 2">Neff</strain>
    </source>
</reference>
<dbReference type="KEGG" id="acan:ACA1_076670"/>
<gene>
    <name evidence="1" type="ORF">ACA1_076670</name>
</gene>
<proteinExistence type="predicted"/>
<keyword evidence="2" id="KW-1185">Reference proteome</keyword>
<dbReference type="GeneID" id="14914350"/>
<name>L8GLU9_ACACF</name>
<dbReference type="AlphaFoldDB" id="L8GLU9"/>